<dbReference type="GeneID" id="20283196"/>
<accession>A0A075M0J3</accession>
<reference evidence="1 2" key="2">
    <citation type="journal article" date="2016" name="Virology (Lond)">
        <title>Genomic characterization and comparison of seven Myoviridae bacteriophage infecting Bacillus thuringiensis.</title>
        <authorList>
            <person name="Sauder A.B."/>
            <person name="Quinn M.R."/>
            <person name="Brouillette A."/>
            <person name="Caruso S."/>
            <person name="Cresawn S."/>
            <person name="Erill I."/>
            <person name="Lewis L."/>
            <person name="Loesser-Casey K."/>
            <person name="Pate M."/>
            <person name="Scott C."/>
            <person name="Stockwell S."/>
            <person name="Temple L."/>
        </authorList>
    </citation>
    <scope>NUCLEOTIDE SEQUENCE [LARGE SCALE GENOMIC DNA]</scope>
</reference>
<dbReference type="RefSeq" id="YP_009055974.1">
    <property type="nucleotide sequence ID" value="NC_024788.1"/>
</dbReference>
<proteinExistence type="predicted"/>
<reference evidence="2" key="1">
    <citation type="submission" date="2014-09" db="EMBL/GenBank/DDBJ databases">
        <title>Genomic characterization and comparison of seven Myoviridae bacteriophage infecting Bacillus thuringiensis.</title>
        <authorList>
            <person name="Sauder A.B."/>
            <person name="McKenzie Q.R."/>
            <person name="Temple L.M."/>
            <person name="Alexis B.K."/>
            <person name="Al-Atrache Z."/>
            <person name="Lewis L.O."/>
            <person name="Loesser-Casey K.E."/>
            <person name="Mitchell K.J."/>
        </authorList>
    </citation>
    <scope>NUCLEOTIDE SEQUENCE [LARGE SCALE GENOMIC DNA]</scope>
</reference>
<protein>
    <submittedName>
        <fullName evidence="1">Uncharacterized protein</fullName>
    </submittedName>
</protein>
<dbReference type="Proteomes" id="UP000028561">
    <property type="component" value="Segment"/>
</dbReference>
<dbReference type="KEGG" id="vg:20283196"/>
<keyword evidence="2" id="KW-1185">Reference proteome</keyword>
<name>A0A075M0J3_9CAUD</name>
<dbReference type="EMBL" id="KJ489402">
    <property type="protein sequence ID" value="AIF72085.1"/>
    <property type="molecule type" value="Genomic_DNA"/>
</dbReference>
<evidence type="ECO:0000313" key="2">
    <source>
        <dbReference type="Proteomes" id="UP000028561"/>
    </source>
</evidence>
<organism evidence="1 2">
    <name type="scientific">Bacillus phage Riley</name>
    <dbReference type="NCBI Taxonomy" id="1486662"/>
    <lineage>
        <taxon>Viruses</taxon>
        <taxon>Duplodnaviria</taxon>
        <taxon>Heunggongvirae</taxon>
        <taxon>Uroviricota</taxon>
        <taxon>Caudoviricetes</taxon>
        <taxon>Herelleviridae</taxon>
        <taxon>Bastillevirinae</taxon>
        <taxon>Bequatrovirus</taxon>
        <taxon>Bequatrovirus riley</taxon>
    </lineage>
</organism>
<sequence length="87" mass="10618">MTKPYGLRKRLQSKRFNKVALLEYDNYMLNEEKRLLEEFQWDAIKVLTYYYHNRPTEAHCMTQELKAKHECYILTIPPKEDKPCYSL</sequence>
<evidence type="ECO:0000313" key="1">
    <source>
        <dbReference type="EMBL" id="AIF72085.1"/>
    </source>
</evidence>